<sequence length="85" mass="9589">MKTYSTTYLNASETESMDRCPYCGGFVTLEPAVDYAPVYNRCDVCGKRFIVERVRNGITVMRIEGAPCMSDPECRITEMSQGDEE</sequence>
<proteinExistence type="predicted"/>
<dbReference type="KEGG" id="dml:Dmul_06310"/>
<dbReference type="AlphaFoldDB" id="Q2N534"/>
<organism evidence="1">
    <name type="scientific">Desulfococcus multivorans</name>
    <dbReference type="NCBI Taxonomy" id="897"/>
    <lineage>
        <taxon>Bacteria</taxon>
        <taxon>Pseudomonadati</taxon>
        <taxon>Thermodesulfobacteriota</taxon>
        <taxon>Desulfobacteria</taxon>
        <taxon>Desulfobacterales</taxon>
        <taxon>Desulfococcaceae</taxon>
        <taxon>Desulfococcus</taxon>
    </lineage>
</organism>
<gene>
    <name evidence="1" type="ORF">dmi22</name>
</gene>
<dbReference type="EMBL" id="CT009609">
    <property type="protein sequence ID" value="CAJ13760.1"/>
    <property type="molecule type" value="Genomic_DNA"/>
</dbReference>
<name>Q2N534_DESML</name>
<dbReference type="RefSeq" id="WP_020876145.1">
    <property type="nucleotide sequence ID" value="NZ_CP015381.1"/>
</dbReference>
<reference evidence="1" key="1">
    <citation type="journal article" date="2007" name="J. Mol. Microbiol. Biotechnol.">
        <title>Analyses of the vrl gene cluster in Desulfococcus multivorans: homologous to the virulence-associated locus of the ovine footrot pathogen Dichelobacter nodosus strain A198.</title>
        <authorList>
            <person name="Knaust F."/>
            <person name="Kube M."/>
            <person name="Reinhardt R."/>
            <person name="Rabus R."/>
        </authorList>
    </citation>
    <scope>NUCLEOTIDE SEQUENCE</scope>
</reference>
<evidence type="ECO:0000313" key="1">
    <source>
        <dbReference type="EMBL" id="CAJ13760.1"/>
    </source>
</evidence>
<accession>Q2N534</accession>
<protein>
    <submittedName>
        <fullName evidence="1">Hyothetical protein</fullName>
    </submittedName>
</protein>